<feature type="transmembrane region" description="Helical" evidence="2">
    <location>
        <begin position="55"/>
        <end position="73"/>
    </location>
</feature>
<reference evidence="3" key="1">
    <citation type="submission" date="2021-01" db="EMBL/GenBank/DDBJ databases">
        <authorList>
            <person name="Corre E."/>
            <person name="Pelletier E."/>
            <person name="Niang G."/>
            <person name="Scheremetjew M."/>
            <person name="Finn R."/>
            <person name="Kale V."/>
            <person name="Holt S."/>
            <person name="Cochrane G."/>
            <person name="Meng A."/>
            <person name="Brown T."/>
            <person name="Cohen L."/>
        </authorList>
    </citation>
    <scope>NUCLEOTIDE SEQUENCE</scope>
    <source>
        <strain evidence="3">CCMP127</strain>
    </source>
</reference>
<keyword evidence="2" id="KW-1133">Transmembrane helix</keyword>
<evidence type="ECO:0008006" key="4">
    <source>
        <dbReference type="Google" id="ProtNLM"/>
    </source>
</evidence>
<feature type="transmembrane region" description="Helical" evidence="2">
    <location>
        <begin position="209"/>
        <end position="231"/>
    </location>
</feature>
<sequence>MSAICARPAETLLDDTDKEQQSAPFDNGPTAVTSESSSSDPSVTPSWWRGHWSPLWVVGTLYLLLFIVYLGFAEFGHKPAAFILHSVLALNFCVACAANLFHTPSHGPPYRKIHIWTGWIAMWSGAAVVGTGFFMVFRQGYEVSISTTAQNTFIGTGLFQLVIQVGMIWAIRYAGNVWYHMMLACFLFYGAALMPAVNRMPQIFHFPDSDAFTFAILPLGTILIYFAIAYYSRKMEPREVGT</sequence>
<feature type="transmembrane region" description="Helical" evidence="2">
    <location>
        <begin position="149"/>
        <end position="171"/>
    </location>
</feature>
<dbReference type="EMBL" id="HBIM01000866">
    <property type="protein sequence ID" value="CAE0402471.1"/>
    <property type="molecule type" value="Transcribed_RNA"/>
</dbReference>
<proteinExistence type="predicted"/>
<feature type="transmembrane region" description="Helical" evidence="2">
    <location>
        <begin position="80"/>
        <end position="101"/>
    </location>
</feature>
<gene>
    <name evidence="3" type="ORF">ACOF00016_LOCUS754</name>
</gene>
<feature type="transmembrane region" description="Helical" evidence="2">
    <location>
        <begin position="177"/>
        <end position="197"/>
    </location>
</feature>
<feature type="compositionally biased region" description="Low complexity" evidence="1">
    <location>
        <begin position="29"/>
        <end position="45"/>
    </location>
</feature>
<evidence type="ECO:0000256" key="2">
    <source>
        <dbReference type="SAM" id="Phobius"/>
    </source>
</evidence>
<feature type="region of interest" description="Disordered" evidence="1">
    <location>
        <begin position="14"/>
        <end position="45"/>
    </location>
</feature>
<protein>
    <recommendedName>
        <fullName evidence="4">Cytochrome b561 domain-containing protein</fullName>
    </recommendedName>
</protein>
<accession>A0A7S3KW12</accession>
<organism evidence="3">
    <name type="scientific">Amphora coffeiformis</name>
    <dbReference type="NCBI Taxonomy" id="265554"/>
    <lineage>
        <taxon>Eukaryota</taxon>
        <taxon>Sar</taxon>
        <taxon>Stramenopiles</taxon>
        <taxon>Ochrophyta</taxon>
        <taxon>Bacillariophyta</taxon>
        <taxon>Bacillariophyceae</taxon>
        <taxon>Bacillariophycidae</taxon>
        <taxon>Thalassiophysales</taxon>
        <taxon>Catenulaceae</taxon>
        <taxon>Amphora</taxon>
    </lineage>
</organism>
<feature type="transmembrane region" description="Helical" evidence="2">
    <location>
        <begin position="113"/>
        <end position="137"/>
    </location>
</feature>
<keyword evidence="2" id="KW-0812">Transmembrane</keyword>
<evidence type="ECO:0000256" key="1">
    <source>
        <dbReference type="SAM" id="MobiDB-lite"/>
    </source>
</evidence>
<dbReference type="AlphaFoldDB" id="A0A7S3KW12"/>
<keyword evidence="2" id="KW-0472">Membrane</keyword>
<evidence type="ECO:0000313" key="3">
    <source>
        <dbReference type="EMBL" id="CAE0402471.1"/>
    </source>
</evidence>
<name>A0A7S3KW12_9STRA</name>